<dbReference type="RefSeq" id="WP_021929511.1">
    <property type="nucleotide sequence ID" value="NZ_AP023322.1"/>
</dbReference>
<proteinExistence type="predicted"/>
<organism evidence="3 4">
    <name type="scientific">Coprobacter secundus subsp. similis</name>
    <dbReference type="NCBI Taxonomy" id="2751153"/>
    <lineage>
        <taxon>Bacteria</taxon>
        <taxon>Pseudomonadati</taxon>
        <taxon>Bacteroidota</taxon>
        <taxon>Bacteroidia</taxon>
        <taxon>Bacteroidales</taxon>
        <taxon>Barnesiellaceae</taxon>
        <taxon>Coprobacter</taxon>
    </lineage>
</organism>
<name>A0A7G1HV14_9BACT</name>
<evidence type="ECO:0000256" key="1">
    <source>
        <dbReference type="SAM" id="Phobius"/>
    </source>
</evidence>
<feature type="transmembrane region" description="Helical" evidence="1">
    <location>
        <begin position="81"/>
        <end position="102"/>
    </location>
</feature>
<dbReference type="AlphaFoldDB" id="A0A7G1HV14"/>
<accession>A0A7G1HV14</accession>
<feature type="transmembrane region" description="Helical" evidence="1">
    <location>
        <begin position="12"/>
        <end position="32"/>
    </location>
</feature>
<evidence type="ECO:0000313" key="3">
    <source>
        <dbReference type="EMBL" id="BCI63506.1"/>
    </source>
</evidence>
<protein>
    <recommendedName>
        <fullName evidence="2">VanZ-like domain-containing protein</fullName>
    </recommendedName>
</protein>
<evidence type="ECO:0000259" key="2">
    <source>
        <dbReference type="Pfam" id="PF04892"/>
    </source>
</evidence>
<evidence type="ECO:0000313" key="4">
    <source>
        <dbReference type="Proteomes" id="UP000594042"/>
    </source>
</evidence>
<keyword evidence="1" id="KW-0472">Membrane</keyword>
<reference evidence="4" key="1">
    <citation type="submission" date="2020-07" db="EMBL/GenBank/DDBJ databases">
        <title>Complete genome sequencing of Coprobacter sp. strain 2CBH44.</title>
        <authorList>
            <person name="Sakamoto M."/>
            <person name="Murakami T."/>
            <person name="Mori H."/>
        </authorList>
    </citation>
    <scope>NUCLEOTIDE SEQUENCE [LARGE SCALE GENOMIC DNA]</scope>
    <source>
        <strain evidence="4">2CBH44</strain>
    </source>
</reference>
<keyword evidence="4" id="KW-1185">Reference proteome</keyword>
<feature type="transmembrane region" description="Helical" evidence="1">
    <location>
        <begin position="122"/>
        <end position="139"/>
    </location>
</feature>
<dbReference type="Proteomes" id="UP000594042">
    <property type="component" value="Chromosome"/>
</dbReference>
<keyword evidence="1" id="KW-0812">Transmembrane</keyword>
<dbReference type="PANTHER" id="PTHR28008">
    <property type="entry name" value="DOMAIN PROTEIN, PUTATIVE (AFU_ORTHOLOGUE AFUA_3G10980)-RELATED"/>
    <property type="match status" value="1"/>
</dbReference>
<dbReference type="EMBL" id="AP023322">
    <property type="protein sequence ID" value="BCI63506.1"/>
    <property type="molecule type" value="Genomic_DNA"/>
</dbReference>
<dbReference type="NCBIfam" id="NF037970">
    <property type="entry name" value="vanZ_1"/>
    <property type="match status" value="1"/>
</dbReference>
<dbReference type="PANTHER" id="PTHR28008:SF1">
    <property type="entry name" value="DOMAIN PROTEIN, PUTATIVE (AFU_ORTHOLOGUE AFUA_3G10980)-RELATED"/>
    <property type="match status" value="1"/>
</dbReference>
<dbReference type="Pfam" id="PF04892">
    <property type="entry name" value="VanZ"/>
    <property type="match status" value="1"/>
</dbReference>
<dbReference type="KEGG" id="copr:Cop2CBH44_18590"/>
<feature type="domain" description="VanZ-like" evidence="2">
    <location>
        <begin position="34"/>
        <end position="134"/>
    </location>
</feature>
<keyword evidence="1" id="KW-1133">Transmembrane helix</keyword>
<gene>
    <name evidence="3" type="ORF">Cop2CBH44_18590</name>
</gene>
<sequence>MTHNNLFKYIQYFVPPFSPTIFIISCILYLSLNSFSNIPDTPLFHIPYFDKIIHFCMYLGLTVVFYFDWTRYSIITKKQKSIKYIWILWLFPILFGGIMEIAQKYLTNTRSCDFFDFLSNSVGVISGFLLGMLFILPWIKRYSSLCK</sequence>
<dbReference type="InterPro" id="IPR006976">
    <property type="entry name" value="VanZ-like"/>
</dbReference>
<feature type="transmembrane region" description="Helical" evidence="1">
    <location>
        <begin position="52"/>
        <end position="69"/>
    </location>
</feature>